<dbReference type="InterPro" id="IPR029044">
    <property type="entry name" value="Nucleotide-diphossugar_trans"/>
</dbReference>
<name>A0A6N9TKI4_DISTH</name>
<sequence>MNTADLLTALQGFFVAYFLCLNGSYIALNLVALFTLARHIQDRDYDLATQVAPEFAPPVSLLVPAHNEAATVAATVRSLLQLDYPAFEVVVINDGSTDATLQSLVEAFDLVPFPEAYRVRLATRPVRGLWRSTRHPNLRVVDKANGGKSDALNAGLNAARHPLVCTVDADSILDRKSLLQVARPFMEDPDTVACGGTIRVANGCAVQGGFLVKAGLPRNLLALFQVVEYLRAFLFGRLGWAPLNALLVISGAFGLFRKDTVIAAGGYRTDTVGEDMELVVRLHRWCRSRGRPYRIAYVPDPICWTEVPETAAVLFRQRVRWQRGLWESLVMNSGLFLNPRAGAVGLLAYPFFAVFEWLGPLVEVAGYVLVGLAWALGLLSHEAFLAFLAVAVGLGVLLSLAAIFMDVFAFRVYPRTRDTLILALAAVAENLGYRQLTAFWRLWGILAGMLRMRARWGSETRMASWNRAS</sequence>
<gene>
    <name evidence="6" type="ORF">G3N55_01970</name>
</gene>
<evidence type="ECO:0000256" key="1">
    <source>
        <dbReference type="ARBA" id="ARBA00006739"/>
    </source>
</evidence>
<evidence type="ECO:0000256" key="4">
    <source>
        <dbReference type="SAM" id="Phobius"/>
    </source>
</evidence>
<dbReference type="PANTHER" id="PTHR43630">
    <property type="entry name" value="POLY-BETA-1,6-N-ACETYL-D-GLUCOSAMINE SYNTHASE"/>
    <property type="match status" value="1"/>
</dbReference>
<comment type="caution">
    <text evidence="6">The sequence shown here is derived from an EMBL/GenBank/DDBJ whole genome shotgun (WGS) entry which is preliminary data.</text>
</comment>
<evidence type="ECO:0000259" key="5">
    <source>
        <dbReference type="Pfam" id="PF00535"/>
    </source>
</evidence>
<evidence type="ECO:0000256" key="2">
    <source>
        <dbReference type="ARBA" id="ARBA00022676"/>
    </source>
</evidence>
<evidence type="ECO:0000256" key="3">
    <source>
        <dbReference type="ARBA" id="ARBA00022679"/>
    </source>
</evidence>
<keyword evidence="4" id="KW-0472">Membrane</keyword>
<comment type="similarity">
    <text evidence="1">Belongs to the glycosyltransferase 2 family.</text>
</comment>
<keyword evidence="7" id="KW-1185">Reference proteome</keyword>
<keyword evidence="2" id="KW-0328">Glycosyltransferase</keyword>
<keyword evidence="3 6" id="KW-0808">Transferase</keyword>
<dbReference type="SUPFAM" id="SSF53448">
    <property type="entry name" value="Nucleotide-diphospho-sugar transferases"/>
    <property type="match status" value="1"/>
</dbReference>
<keyword evidence="4" id="KW-0812">Transmembrane</keyword>
<reference evidence="6 7" key="1">
    <citation type="submission" date="2020-02" db="EMBL/GenBank/DDBJ databases">
        <title>Comparative genomics of sulfur disproportionating microorganisms.</title>
        <authorList>
            <person name="Ward L.M."/>
            <person name="Bertran E."/>
            <person name="Johnston D.T."/>
        </authorList>
    </citation>
    <scope>NUCLEOTIDE SEQUENCE [LARGE SCALE GENOMIC DNA]</scope>
    <source>
        <strain evidence="6 7">DSM 100025</strain>
    </source>
</reference>
<dbReference type="AlphaFoldDB" id="A0A6N9TKI4"/>
<dbReference type="Proteomes" id="UP000469346">
    <property type="component" value="Unassembled WGS sequence"/>
</dbReference>
<evidence type="ECO:0000313" key="7">
    <source>
        <dbReference type="Proteomes" id="UP000469346"/>
    </source>
</evidence>
<organism evidence="6 7">
    <name type="scientific">Dissulfurirhabdus thermomarina</name>
    <dbReference type="NCBI Taxonomy" id="1765737"/>
    <lineage>
        <taxon>Bacteria</taxon>
        <taxon>Deltaproteobacteria</taxon>
        <taxon>Dissulfurirhabdaceae</taxon>
        <taxon>Dissulfurirhabdus</taxon>
    </lineage>
</organism>
<dbReference type="CDD" id="cd06423">
    <property type="entry name" value="CESA_like"/>
    <property type="match status" value="1"/>
</dbReference>
<dbReference type="InterPro" id="IPR001173">
    <property type="entry name" value="Glyco_trans_2-like"/>
</dbReference>
<feature type="transmembrane region" description="Helical" evidence="4">
    <location>
        <begin position="12"/>
        <end position="37"/>
    </location>
</feature>
<dbReference type="Gene3D" id="3.90.550.10">
    <property type="entry name" value="Spore Coat Polysaccharide Biosynthesis Protein SpsA, Chain A"/>
    <property type="match status" value="1"/>
</dbReference>
<dbReference type="RefSeq" id="WP_163297773.1">
    <property type="nucleotide sequence ID" value="NZ_JAAGRR010000011.1"/>
</dbReference>
<dbReference type="PANTHER" id="PTHR43630:SF1">
    <property type="entry name" value="POLY-BETA-1,6-N-ACETYL-D-GLUCOSAMINE SYNTHASE"/>
    <property type="match status" value="1"/>
</dbReference>
<dbReference type="GO" id="GO:0016757">
    <property type="term" value="F:glycosyltransferase activity"/>
    <property type="evidence" value="ECO:0007669"/>
    <property type="project" value="UniProtKB-KW"/>
</dbReference>
<dbReference type="Pfam" id="PF00535">
    <property type="entry name" value="Glycos_transf_2"/>
    <property type="match status" value="1"/>
</dbReference>
<accession>A0A6N9TKI4</accession>
<keyword evidence="4" id="KW-1133">Transmembrane helix</keyword>
<feature type="domain" description="Glycosyltransferase 2-like" evidence="5">
    <location>
        <begin position="60"/>
        <end position="200"/>
    </location>
</feature>
<dbReference type="EMBL" id="JAAGRR010000011">
    <property type="protein sequence ID" value="NDY41619.1"/>
    <property type="molecule type" value="Genomic_DNA"/>
</dbReference>
<feature type="transmembrane region" description="Helical" evidence="4">
    <location>
        <begin position="384"/>
        <end position="413"/>
    </location>
</feature>
<feature type="transmembrane region" description="Helical" evidence="4">
    <location>
        <begin position="357"/>
        <end position="377"/>
    </location>
</feature>
<proteinExistence type="inferred from homology"/>
<protein>
    <submittedName>
        <fullName evidence="6">Glycosyltransferase family 2 protein</fullName>
    </submittedName>
</protein>
<evidence type="ECO:0000313" key="6">
    <source>
        <dbReference type="EMBL" id="NDY41619.1"/>
    </source>
</evidence>